<evidence type="ECO:0000313" key="2">
    <source>
        <dbReference type="Proteomes" id="UP000008794"/>
    </source>
</evidence>
<reference evidence="1 2" key="1">
    <citation type="submission" date="2010-03" db="EMBL/GenBank/DDBJ databases">
        <title>The genome sequence of Alistipes shahii WAL 8301.</title>
        <authorList>
            <consortium name="metaHIT consortium -- http://www.metahit.eu/"/>
            <person name="Pajon A."/>
            <person name="Turner K."/>
            <person name="Parkhill J."/>
        </authorList>
    </citation>
    <scope>NUCLEOTIDE SEQUENCE [LARGE SCALE GENOMIC DNA]</scope>
    <source>
        <strain evidence="1 2">WAL 8301</strain>
    </source>
</reference>
<gene>
    <name evidence="1" type="ORF">AL1_21680</name>
</gene>
<evidence type="ECO:0000313" key="1">
    <source>
        <dbReference type="EMBL" id="CBK64459.1"/>
    </source>
</evidence>
<dbReference type="HOGENOM" id="CLU_3371634_0_0_10"/>
<keyword evidence="2" id="KW-1185">Reference proteome</keyword>
<name>D4INE7_9BACT</name>
<dbReference type="AlphaFoldDB" id="D4INE7"/>
<organism evidence="1 2">
    <name type="scientific">Alistipes shahii WAL 8301</name>
    <dbReference type="NCBI Taxonomy" id="717959"/>
    <lineage>
        <taxon>Bacteria</taxon>
        <taxon>Pseudomonadati</taxon>
        <taxon>Bacteroidota</taxon>
        <taxon>Bacteroidia</taxon>
        <taxon>Bacteroidales</taxon>
        <taxon>Rikenellaceae</taxon>
        <taxon>Alistipes</taxon>
    </lineage>
</organism>
<dbReference type="KEGG" id="ash:AL1_21680"/>
<dbReference type="Proteomes" id="UP000008794">
    <property type="component" value="Chromosome"/>
</dbReference>
<reference evidence="1 2" key="2">
    <citation type="submission" date="2010-03" db="EMBL/GenBank/DDBJ databases">
        <authorList>
            <person name="Pajon A."/>
        </authorList>
    </citation>
    <scope>NUCLEOTIDE SEQUENCE [LARGE SCALE GENOMIC DNA]</scope>
    <source>
        <strain evidence="1 2">WAL 8301</strain>
    </source>
</reference>
<dbReference type="EMBL" id="FP929032">
    <property type="protein sequence ID" value="CBK64459.1"/>
    <property type="molecule type" value="Genomic_DNA"/>
</dbReference>
<sequence>MKKFPYSYTQLFCFVKCFILNPIRTRDAASDFGG</sequence>
<accession>D4INE7</accession>
<protein>
    <submittedName>
        <fullName evidence="1">Uncharacterized protein</fullName>
    </submittedName>
</protein>
<proteinExistence type="predicted"/>